<dbReference type="OrthoDB" id="5244067at2"/>
<proteinExistence type="predicted"/>
<dbReference type="SUPFAM" id="SSF51261">
    <property type="entry name" value="Duplicated hybrid motif"/>
    <property type="match status" value="1"/>
</dbReference>
<accession>A0A1M7QC71</accession>
<organism evidence="3 4">
    <name type="scientific">Actinacidiphila paucisporea</name>
    <dbReference type="NCBI Taxonomy" id="310782"/>
    <lineage>
        <taxon>Bacteria</taxon>
        <taxon>Bacillati</taxon>
        <taxon>Actinomycetota</taxon>
        <taxon>Actinomycetes</taxon>
        <taxon>Kitasatosporales</taxon>
        <taxon>Streptomycetaceae</taxon>
        <taxon>Actinacidiphila</taxon>
    </lineage>
</organism>
<dbReference type="RefSeq" id="WP_073502381.1">
    <property type="nucleotide sequence ID" value="NZ_FRBI01000032.1"/>
</dbReference>
<dbReference type="GO" id="GO:0004222">
    <property type="term" value="F:metalloendopeptidase activity"/>
    <property type="evidence" value="ECO:0007669"/>
    <property type="project" value="TreeGrafter"/>
</dbReference>
<dbReference type="InterPro" id="IPR016047">
    <property type="entry name" value="M23ase_b-sheet_dom"/>
</dbReference>
<protein>
    <submittedName>
        <fullName evidence="3">LysM domain-containing protein</fullName>
    </submittedName>
</protein>
<dbReference type="STRING" id="310782.SAMN05216499_13210"/>
<dbReference type="InterPro" id="IPR011055">
    <property type="entry name" value="Dup_hybrid_motif"/>
</dbReference>
<feature type="signal peptide" evidence="1">
    <location>
        <begin position="1"/>
        <end position="42"/>
    </location>
</feature>
<dbReference type="PROSITE" id="PS51782">
    <property type="entry name" value="LYSM"/>
    <property type="match status" value="1"/>
</dbReference>
<dbReference type="AlphaFoldDB" id="A0A1M7QC71"/>
<keyword evidence="1" id="KW-0732">Signal</keyword>
<dbReference type="Proteomes" id="UP000184111">
    <property type="component" value="Unassembled WGS sequence"/>
</dbReference>
<dbReference type="InterPro" id="IPR050570">
    <property type="entry name" value="Cell_wall_metabolism_enzyme"/>
</dbReference>
<dbReference type="SMART" id="SM00257">
    <property type="entry name" value="LysM"/>
    <property type="match status" value="1"/>
</dbReference>
<dbReference type="Pfam" id="PF01551">
    <property type="entry name" value="Peptidase_M23"/>
    <property type="match status" value="1"/>
</dbReference>
<dbReference type="InterPro" id="IPR018392">
    <property type="entry name" value="LysM"/>
</dbReference>
<evidence type="ECO:0000313" key="4">
    <source>
        <dbReference type="Proteomes" id="UP000184111"/>
    </source>
</evidence>
<dbReference type="SUPFAM" id="SSF54106">
    <property type="entry name" value="LysM domain"/>
    <property type="match status" value="1"/>
</dbReference>
<dbReference type="Gene3D" id="2.70.70.10">
    <property type="entry name" value="Glucose Permease (Domain IIA)"/>
    <property type="match status" value="1"/>
</dbReference>
<reference evidence="3 4" key="1">
    <citation type="submission" date="2016-11" db="EMBL/GenBank/DDBJ databases">
        <authorList>
            <person name="Jaros S."/>
            <person name="Januszkiewicz K."/>
            <person name="Wedrychowicz H."/>
        </authorList>
    </citation>
    <scope>NUCLEOTIDE SEQUENCE [LARGE SCALE GENOMIC DNA]</scope>
    <source>
        <strain evidence="3 4">CGMCC 4.2025</strain>
    </source>
</reference>
<dbReference type="Pfam" id="PF01476">
    <property type="entry name" value="LysM"/>
    <property type="match status" value="1"/>
</dbReference>
<dbReference type="CDD" id="cd12797">
    <property type="entry name" value="M23_peptidase"/>
    <property type="match status" value="1"/>
</dbReference>
<keyword evidence="4" id="KW-1185">Reference proteome</keyword>
<name>A0A1M7QC71_9ACTN</name>
<dbReference type="CDD" id="cd00118">
    <property type="entry name" value="LysM"/>
    <property type="match status" value="1"/>
</dbReference>
<sequence length="284" mass="28614">MPAKGQHRKPRSLSRLTKVCIAAGTGGAALALPLVSVAHASAAEPAKAPTAVSAKAQYTVVRGDTLAKIATAHHVKGGWKSLYKANKKVIGGNPSLIRPGMHLTLNTAVVKAAPAPAKKAAPAPAKQAAPAAAVKQATPAAAVTKAVSSSGYTKPVGDAAIGTPYHAQGSNWSSGYHTGVDFLVWSGTPVHSVAAGTVVHAGADGSYGNDVVIKHADGKYTLYGHLTNPVVSVGQTVTAGQEIGISGATGNVTGPHLHFEVRTTPDYGSDIDPVAYLAAHGVTV</sequence>
<dbReference type="Gene3D" id="3.10.350.10">
    <property type="entry name" value="LysM domain"/>
    <property type="match status" value="1"/>
</dbReference>
<evidence type="ECO:0000259" key="2">
    <source>
        <dbReference type="PROSITE" id="PS51782"/>
    </source>
</evidence>
<dbReference type="EMBL" id="FRBI01000032">
    <property type="protein sequence ID" value="SHN28266.1"/>
    <property type="molecule type" value="Genomic_DNA"/>
</dbReference>
<feature type="domain" description="LysM" evidence="2">
    <location>
        <begin position="56"/>
        <end position="105"/>
    </location>
</feature>
<dbReference type="PANTHER" id="PTHR21666">
    <property type="entry name" value="PEPTIDASE-RELATED"/>
    <property type="match status" value="1"/>
</dbReference>
<dbReference type="FunFam" id="2.70.70.10:FF:000013">
    <property type="entry name" value="Peptidase family M23"/>
    <property type="match status" value="1"/>
</dbReference>
<feature type="chain" id="PRO_5009928819" evidence="1">
    <location>
        <begin position="43"/>
        <end position="284"/>
    </location>
</feature>
<evidence type="ECO:0000313" key="3">
    <source>
        <dbReference type="EMBL" id="SHN28266.1"/>
    </source>
</evidence>
<dbReference type="InterPro" id="IPR036779">
    <property type="entry name" value="LysM_dom_sf"/>
</dbReference>
<gene>
    <name evidence="3" type="ORF">SAMN05216499_13210</name>
</gene>
<dbReference type="PANTHER" id="PTHR21666:SF270">
    <property type="entry name" value="MUREIN HYDROLASE ACTIVATOR ENVC"/>
    <property type="match status" value="1"/>
</dbReference>
<evidence type="ECO:0000256" key="1">
    <source>
        <dbReference type="SAM" id="SignalP"/>
    </source>
</evidence>